<dbReference type="Proteomes" id="UP000051751">
    <property type="component" value="Unassembled WGS sequence"/>
</dbReference>
<dbReference type="STRING" id="81857.IV38_GL000200"/>
<evidence type="ECO:0008006" key="6">
    <source>
        <dbReference type="Google" id="ProtNLM"/>
    </source>
</evidence>
<gene>
    <name evidence="2" type="ORF">IV38_GL000200</name>
    <name evidence="3" type="ORF">IV40_GL000469</name>
</gene>
<reference evidence="4 5" key="1">
    <citation type="journal article" date="2015" name="Genome Announc.">
        <title>Expanding the biotechnology potential of lactobacilli through comparative genomics of 213 strains and associated genera.</title>
        <authorList>
            <person name="Sun Z."/>
            <person name="Harris H.M."/>
            <person name="McCann A."/>
            <person name="Guo C."/>
            <person name="Argimon S."/>
            <person name="Zhang W."/>
            <person name="Yang X."/>
            <person name="Jeffery I.B."/>
            <person name="Cooney J.C."/>
            <person name="Kagawa T.F."/>
            <person name="Liu W."/>
            <person name="Song Y."/>
            <person name="Salvetti E."/>
            <person name="Wrobel A."/>
            <person name="Rasinkangas P."/>
            <person name="Parkhill J."/>
            <person name="Rea M.C."/>
            <person name="O'Sullivan O."/>
            <person name="Ritari J."/>
            <person name="Douillard F.P."/>
            <person name="Paul Ross R."/>
            <person name="Yang R."/>
            <person name="Briner A.E."/>
            <person name="Felis G.E."/>
            <person name="de Vos W.M."/>
            <person name="Barrangou R."/>
            <person name="Klaenhammer T.R."/>
            <person name="Caufield P.W."/>
            <person name="Cui Y."/>
            <person name="Zhang H."/>
            <person name="O'Toole P.W."/>
        </authorList>
    </citation>
    <scope>NUCLEOTIDE SEQUENCE [LARGE SCALE GENOMIC DNA]</scope>
    <source>
        <strain evidence="2 5">ATCC BAA-66</strain>
        <strain evidence="3 4">DSM 13344</strain>
    </source>
</reference>
<dbReference type="AlphaFoldDB" id="A0A0R2GA44"/>
<feature type="transmembrane region" description="Helical" evidence="1">
    <location>
        <begin position="16"/>
        <end position="38"/>
    </location>
</feature>
<comment type="caution">
    <text evidence="3">The sequence shown here is derived from an EMBL/GenBank/DDBJ whole genome shotgun (WGS) entry which is preliminary data.</text>
</comment>
<dbReference type="InterPro" id="IPR024596">
    <property type="entry name" value="RNApol_su_b/EpuA"/>
</dbReference>
<dbReference type="Pfam" id="PF11772">
    <property type="entry name" value="EpuA"/>
    <property type="match status" value="1"/>
</dbReference>
<dbReference type="EMBL" id="JQAZ01000001">
    <property type="protein sequence ID" value="KRN34154.1"/>
    <property type="molecule type" value="Genomic_DNA"/>
</dbReference>
<dbReference type="Proteomes" id="UP000051645">
    <property type="component" value="Unassembled WGS sequence"/>
</dbReference>
<dbReference type="RefSeq" id="WP_057768746.1">
    <property type="nucleotide sequence ID" value="NZ_JQAT01000001.1"/>
</dbReference>
<dbReference type="EMBL" id="JQAT01000001">
    <property type="protein sequence ID" value="KRN29317.1"/>
    <property type="molecule type" value="Genomic_DNA"/>
</dbReference>
<keyword evidence="1" id="KW-0812">Transmembrane</keyword>
<evidence type="ECO:0000313" key="4">
    <source>
        <dbReference type="Proteomes" id="UP000051645"/>
    </source>
</evidence>
<evidence type="ECO:0000313" key="3">
    <source>
        <dbReference type="EMBL" id="KRN34154.1"/>
    </source>
</evidence>
<evidence type="ECO:0000256" key="1">
    <source>
        <dbReference type="SAM" id="Phobius"/>
    </source>
</evidence>
<keyword evidence="1" id="KW-1133">Transmembrane helix</keyword>
<evidence type="ECO:0000313" key="5">
    <source>
        <dbReference type="Proteomes" id="UP000051751"/>
    </source>
</evidence>
<name>A0A0R2GA44_9LACO</name>
<organism evidence="3 4">
    <name type="scientific">Lactobacillus selangorensis</name>
    <dbReference type="NCBI Taxonomy" id="81857"/>
    <lineage>
        <taxon>Bacteria</taxon>
        <taxon>Bacillati</taxon>
        <taxon>Bacillota</taxon>
        <taxon>Bacilli</taxon>
        <taxon>Lactobacillales</taxon>
        <taxon>Lactobacillaceae</taxon>
        <taxon>Lactobacillus</taxon>
    </lineage>
</organism>
<keyword evidence="1" id="KW-0472">Membrane</keyword>
<dbReference type="PATRIC" id="fig|81857.3.peg.206"/>
<protein>
    <recommendedName>
        <fullName evidence="6">DNA-directed RNA polymerase subunit beta</fullName>
    </recommendedName>
</protein>
<accession>A0A0R2GA44</accession>
<dbReference type="OrthoDB" id="2300232at2"/>
<proteinExistence type="predicted"/>
<sequence length="60" mass="6818">MKNNYKDYARPLLKKIGWVIVGMLIAIIIGAMVGYHLADGGNPFAIFNPQTWQHVIDFTR</sequence>
<keyword evidence="4" id="KW-1185">Reference proteome</keyword>
<evidence type="ECO:0000313" key="2">
    <source>
        <dbReference type="EMBL" id="KRN29317.1"/>
    </source>
</evidence>